<sequence>MADILKPAFRATSGLDAAGEKVINVAKADYNVLDDGVNVEFFIDENTIQAYDETRGYKKGFAVIHDQRIWVAQRDINAPAGTFVPGYWTATRTDPKWITVASPTRQLASGEYIAVDSAASFTTFTLPPNPTDGDTIVIKDIGGRVGYNEIKLQSSSAPGGGNQKIVRFGNQFTETLITKPFSYNMIIFANRLWHFWEAANEERGIRVEPNTAQFQSQAGDNVLRRYTSGAVIKFTLPKYANQGDIIKTVDIDGLGSKFHLIVETFDASSSLGKPGQHSMEFRTSGDGFFVYNSTEKLWYVWDGDRQTRLRVIRDDVELLANESVIVFGPNNTTPQTINITLPTGVAQGDVVKIALNYLRKAQTVNIKAAVGDKIASSVQLLQFPKRSEYPPETEWVLNDVLTFNGNISYTPVIELSYIEDTTTGGKYWVVAQNVPTIERVDSKDDLTRARLGVIALASQTQANVDHENNPEKELAITPQTLANRVATESRRGIARIATTAQVNQDTTFAFQDDLIISPKKLNERTATETRRGVAEIATQVETDAGIDDTTIITPKKLQARQGSESLSGIVTYTSTVGTTPATARDTVGTNVYNNNVGNLVISPKALDQYKATQVQQGTVYLSNQSEVNAGQSASGFANSAVSPETLHARVALDTRTGLIEIATQQETDTGTDYTRAVTPKTLNDRKATEGLTGIARIATQVEFDAGTLDNVISTPLKIKTRFNDTARTSVSAASGLVESGTLWNHYTLDIREANETQRGTARLATQTEVNVGTDDKTIITPLKLHSKKSTESSEGIIRVATNTETTAGTSKVLAVSPSGLKYVVQTETTWEATALRRGFVKLTEGALTHSGNKVTGSGVKFNSGTGLYENDDTVLNAANYPKTGYAVSSYEMNKTLQNFLPINATAVNSEKLDGLDSLQFIRRDVDQTVNGSLTLTKQLNLAAPLVSSSTANITGNTILGSLEVTGNSTFKNDVSVSSGKSIKFVGPQSGAGSWDSQATNFAPIFSEINSTVDASYHPIVKQRLGQGTFSLGTLNDGSGDFKIHHISSASGALKSSYWTFNTTGDFAVNSGSISISKNANITGITTSNGVSTTTLNASALSSLQNVTTSGTIVSTGQVSANNGLVAQKYVRSVGVKPTLASQAPTAETVGFWSVDINDSATFNLFPGYWTMKTKRQVNIDTVQTKPAGVSDEIWNASGWLTETGAFSSPAIRYRNEDGSFGDEVLGTSGQKLRGTWFDYSVRDKEVKYPGTLTQFGNTLDSCYQDWVCYPTGLNGGTIRYTRTWQKNKNAWTTFSMVYTADNPPSAEEVGALPADNATMGNITILDWLRIGNVRIIPDPVTKSVKFEWIE</sequence>
<dbReference type="Pfam" id="PF21560">
    <property type="entry name" value="Gp34_2nd"/>
    <property type="match status" value="2"/>
</dbReference>
<proteinExistence type="predicted"/>
<evidence type="ECO:0000259" key="1">
    <source>
        <dbReference type="Pfam" id="PF21560"/>
    </source>
</evidence>
<feature type="domain" description="Long-tail fiber proximal subunit" evidence="1">
    <location>
        <begin position="1144"/>
        <end position="1177"/>
    </location>
</feature>
<feature type="domain" description="Long-tail fiber proximal subunit" evidence="1">
    <location>
        <begin position="1237"/>
        <end position="1298"/>
    </location>
</feature>
<dbReference type="EMBL" id="KT176190">
    <property type="protein sequence ID" value="AKU42905.1"/>
    <property type="molecule type" value="Genomic_DNA"/>
</dbReference>
<gene>
    <name evidence="2" type="ORF">QL01_248</name>
</gene>
<protein>
    <submittedName>
        <fullName evidence="2">Long tail fiber proximal subunit</fullName>
    </submittedName>
</protein>
<reference evidence="3" key="1">
    <citation type="submission" date="2015-06" db="EMBL/GenBank/DDBJ databases">
        <title>Isolation and characterization of a T4-like phage QL01 with wide host range against APEC.</title>
        <authorList>
            <person name="Xu J."/>
            <person name="Chen M."/>
            <person name="Zhang W."/>
        </authorList>
    </citation>
    <scope>NUCLEOTIDE SEQUENCE [LARGE SCALE GENOMIC DNA]</scope>
</reference>
<dbReference type="KEGG" id="vg:26629967"/>
<dbReference type="InterPro" id="IPR048391">
    <property type="entry name" value="Gp34_dom"/>
</dbReference>
<dbReference type="RefSeq" id="YP_009202979.1">
    <property type="nucleotide sequence ID" value="NC_028847.1"/>
</dbReference>
<accession>A0A0K1LL49</accession>
<evidence type="ECO:0000313" key="2">
    <source>
        <dbReference type="EMBL" id="AKU42905.1"/>
    </source>
</evidence>
<evidence type="ECO:0000313" key="3">
    <source>
        <dbReference type="Proteomes" id="UP000203373"/>
    </source>
</evidence>
<dbReference type="GeneID" id="26629967"/>
<organism evidence="2 3">
    <name type="scientific">Escherichia phage QL01</name>
    <dbReference type="NCBI Taxonomy" id="1673871"/>
    <lineage>
        <taxon>Viruses</taxon>
        <taxon>Duplodnaviria</taxon>
        <taxon>Heunggongvirae</taxon>
        <taxon>Uroviricota</taxon>
        <taxon>Caudoviricetes</taxon>
        <taxon>Pantevenvirales</taxon>
        <taxon>Straboviridae</taxon>
        <taxon>Tevenvirinae</taxon>
        <taxon>Dhakavirus</taxon>
        <taxon>Dhakavirus ql01</taxon>
    </lineage>
</organism>
<keyword evidence="3" id="KW-1185">Reference proteome</keyword>
<name>A0A0K1LL49_9CAUD</name>
<dbReference type="Proteomes" id="UP000203373">
    <property type="component" value="Segment"/>
</dbReference>